<evidence type="ECO:0000313" key="2">
    <source>
        <dbReference type="EMBL" id="EQD48825.1"/>
    </source>
</evidence>
<name>T1B392_9ZZZZ</name>
<dbReference type="PROSITE" id="PS51257">
    <property type="entry name" value="PROKAR_LIPOPROTEIN"/>
    <property type="match status" value="1"/>
</dbReference>
<sequence>MPVHRAAFDSGKHFRAWRLVIGMGVALSVALTGCATNSPLQEPAFIASLQHKVTDLFDNPNPCSNNARNIGIATGAVVGAVVGHQVQRNEKGTLIGAAVGATVGGLIGHSMDERRCKLYEIAQQDHLKLASATITPEKLGVSGKHTVGLDVQIQDQGVIFEKRSERLVPGARGYLDQIAAQYTPHALIESLGLHPPRQAVIAAEHRKVLIVAHAAQTADPLWA</sequence>
<protein>
    <submittedName>
        <fullName evidence="2">Surface aein</fullName>
    </submittedName>
</protein>
<accession>T1B392</accession>
<organism evidence="2">
    <name type="scientific">mine drainage metagenome</name>
    <dbReference type="NCBI Taxonomy" id="410659"/>
    <lineage>
        <taxon>unclassified sequences</taxon>
        <taxon>metagenomes</taxon>
        <taxon>ecological metagenomes</taxon>
    </lineage>
</organism>
<evidence type="ECO:0000259" key="1">
    <source>
        <dbReference type="Pfam" id="PF13488"/>
    </source>
</evidence>
<dbReference type="AlphaFoldDB" id="T1B392"/>
<gene>
    <name evidence="2" type="ORF">B1B_11902</name>
</gene>
<proteinExistence type="predicted"/>
<feature type="domain" description="Glycine zipper" evidence="1">
    <location>
        <begin position="70"/>
        <end position="114"/>
    </location>
</feature>
<dbReference type="InterPro" id="IPR039567">
    <property type="entry name" value="Gly-zipper"/>
</dbReference>
<reference evidence="2" key="2">
    <citation type="journal article" date="2014" name="ISME J.">
        <title>Microbial stratification in low pH oxic and suboxic macroscopic growths along an acid mine drainage.</title>
        <authorList>
            <person name="Mendez-Garcia C."/>
            <person name="Mesa V."/>
            <person name="Sprenger R.R."/>
            <person name="Richter M."/>
            <person name="Diez M.S."/>
            <person name="Solano J."/>
            <person name="Bargiela R."/>
            <person name="Golyshina O.V."/>
            <person name="Manteca A."/>
            <person name="Ramos J.L."/>
            <person name="Gallego J.R."/>
            <person name="Llorente I."/>
            <person name="Martins Dos Santos V.A."/>
            <person name="Jensen O.N."/>
            <person name="Pelaez A.I."/>
            <person name="Sanchez J."/>
            <person name="Ferrer M."/>
        </authorList>
    </citation>
    <scope>NUCLEOTIDE SEQUENCE</scope>
</reference>
<reference evidence="2" key="1">
    <citation type="submission" date="2013-08" db="EMBL/GenBank/DDBJ databases">
        <authorList>
            <person name="Mendez C."/>
            <person name="Richter M."/>
            <person name="Ferrer M."/>
            <person name="Sanchez J."/>
        </authorList>
    </citation>
    <scope>NUCLEOTIDE SEQUENCE</scope>
</reference>
<comment type="caution">
    <text evidence="2">The sequence shown here is derived from an EMBL/GenBank/DDBJ whole genome shotgun (WGS) entry which is preliminary data.</text>
</comment>
<feature type="non-terminal residue" evidence="2">
    <location>
        <position position="223"/>
    </location>
</feature>
<dbReference type="Pfam" id="PF13488">
    <property type="entry name" value="Gly-zipper_Omp"/>
    <property type="match status" value="1"/>
</dbReference>
<dbReference type="EMBL" id="AUZY01007767">
    <property type="protein sequence ID" value="EQD48825.1"/>
    <property type="molecule type" value="Genomic_DNA"/>
</dbReference>